<organism evidence="2 3">
    <name type="scientific">Phlebiopsis gigantea (strain 11061_1 CR5-6)</name>
    <name type="common">White-rot fungus</name>
    <name type="synonym">Peniophora gigantea</name>
    <dbReference type="NCBI Taxonomy" id="745531"/>
    <lineage>
        <taxon>Eukaryota</taxon>
        <taxon>Fungi</taxon>
        <taxon>Dikarya</taxon>
        <taxon>Basidiomycota</taxon>
        <taxon>Agaricomycotina</taxon>
        <taxon>Agaricomycetes</taxon>
        <taxon>Polyporales</taxon>
        <taxon>Phanerochaetaceae</taxon>
        <taxon>Phlebiopsis</taxon>
    </lineage>
</organism>
<dbReference type="HOGENOM" id="CLU_059054_2_1_1"/>
<feature type="transmembrane region" description="Helical" evidence="1">
    <location>
        <begin position="123"/>
        <end position="146"/>
    </location>
</feature>
<keyword evidence="1" id="KW-0472">Membrane</keyword>
<evidence type="ECO:0000256" key="1">
    <source>
        <dbReference type="SAM" id="Phobius"/>
    </source>
</evidence>
<dbReference type="AlphaFoldDB" id="A0A0C3SAM6"/>
<keyword evidence="1" id="KW-0812">Transmembrane</keyword>
<dbReference type="Proteomes" id="UP000053257">
    <property type="component" value="Unassembled WGS sequence"/>
</dbReference>
<keyword evidence="3" id="KW-1185">Reference proteome</keyword>
<evidence type="ECO:0000313" key="2">
    <source>
        <dbReference type="EMBL" id="KIP09332.1"/>
    </source>
</evidence>
<reference evidence="2 3" key="1">
    <citation type="journal article" date="2014" name="PLoS Genet.">
        <title>Analysis of the Phlebiopsis gigantea genome, transcriptome and secretome provides insight into its pioneer colonization strategies of wood.</title>
        <authorList>
            <person name="Hori C."/>
            <person name="Ishida T."/>
            <person name="Igarashi K."/>
            <person name="Samejima M."/>
            <person name="Suzuki H."/>
            <person name="Master E."/>
            <person name="Ferreira P."/>
            <person name="Ruiz-Duenas F.J."/>
            <person name="Held B."/>
            <person name="Canessa P."/>
            <person name="Larrondo L.F."/>
            <person name="Schmoll M."/>
            <person name="Druzhinina I.S."/>
            <person name="Kubicek C.P."/>
            <person name="Gaskell J.A."/>
            <person name="Kersten P."/>
            <person name="St John F."/>
            <person name="Glasner J."/>
            <person name="Sabat G."/>
            <person name="Splinter BonDurant S."/>
            <person name="Syed K."/>
            <person name="Yadav J."/>
            <person name="Mgbeahuruike A.C."/>
            <person name="Kovalchuk A."/>
            <person name="Asiegbu F.O."/>
            <person name="Lackner G."/>
            <person name="Hoffmeister D."/>
            <person name="Rencoret J."/>
            <person name="Gutierrez A."/>
            <person name="Sun H."/>
            <person name="Lindquist E."/>
            <person name="Barry K."/>
            <person name="Riley R."/>
            <person name="Grigoriev I.V."/>
            <person name="Henrissat B."/>
            <person name="Kues U."/>
            <person name="Berka R.M."/>
            <person name="Martinez A.T."/>
            <person name="Covert S.F."/>
            <person name="Blanchette R.A."/>
            <person name="Cullen D."/>
        </authorList>
    </citation>
    <scope>NUCLEOTIDE SEQUENCE [LARGE SCALE GENOMIC DNA]</scope>
    <source>
        <strain evidence="2 3">11061_1 CR5-6</strain>
    </source>
</reference>
<dbReference type="OrthoDB" id="2742220at2759"/>
<keyword evidence="1" id="KW-1133">Transmembrane helix</keyword>
<protein>
    <submittedName>
        <fullName evidence="2">Uncharacterized protein</fullName>
    </submittedName>
</protein>
<feature type="transmembrane region" description="Helical" evidence="1">
    <location>
        <begin position="166"/>
        <end position="186"/>
    </location>
</feature>
<proteinExistence type="predicted"/>
<sequence length="211" mass="23388">MLGLYLWYFVLSLRDVEWELLVRRHPFKLAHVPYLVGRYTHLMAAVGIADDALGEMQGRAAHSGRHLVCACRIRDRACVQRPAPSVLRRSTDERARAVGIAAVTVRVDPIAHVCLIKATPGPLLAFFIFTFVWDVVIMALTLWGIHLDRTYVEAATPLKDALVRQGVGYAVVTTLTCVPMAVVYALQLNEVMNVFLIPVGACSARSCETPF</sequence>
<evidence type="ECO:0000313" key="3">
    <source>
        <dbReference type="Proteomes" id="UP000053257"/>
    </source>
</evidence>
<dbReference type="EMBL" id="KN840467">
    <property type="protein sequence ID" value="KIP09332.1"/>
    <property type="molecule type" value="Genomic_DNA"/>
</dbReference>
<gene>
    <name evidence="2" type="ORF">PHLGIDRAFT_333445</name>
</gene>
<name>A0A0C3SAM6_PHLG1</name>
<accession>A0A0C3SAM6</accession>